<dbReference type="CDD" id="cd05289">
    <property type="entry name" value="MDR_like_2"/>
    <property type="match status" value="1"/>
</dbReference>
<dbReference type="RefSeq" id="WP_066169238.1">
    <property type="nucleotide sequence ID" value="NZ_CP136137.1"/>
</dbReference>
<dbReference type="SUPFAM" id="SSF51735">
    <property type="entry name" value="NAD(P)-binding Rossmann-fold domains"/>
    <property type="match status" value="1"/>
</dbReference>
<keyword evidence="2" id="KW-0560">Oxidoreductase</keyword>
<dbReference type="InterPro" id="IPR011032">
    <property type="entry name" value="GroES-like_sf"/>
</dbReference>
<dbReference type="InterPro" id="IPR020843">
    <property type="entry name" value="ER"/>
</dbReference>
<dbReference type="GO" id="GO:0016491">
    <property type="term" value="F:oxidoreductase activity"/>
    <property type="evidence" value="ECO:0007669"/>
    <property type="project" value="UniProtKB-KW"/>
</dbReference>
<dbReference type="EC" id="1.-.-.-" evidence="2"/>
<evidence type="ECO:0000259" key="1">
    <source>
        <dbReference type="SMART" id="SM00829"/>
    </source>
</evidence>
<dbReference type="Proteomes" id="UP001479933">
    <property type="component" value="Chromosome"/>
</dbReference>
<gene>
    <name evidence="2" type="ORF">RVF87_20430</name>
</gene>
<dbReference type="SUPFAM" id="SSF50129">
    <property type="entry name" value="GroES-like"/>
    <property type="match status" value="1"/>
</dbReference>
<dbReference type="Gene3D" id="3.40.50.720">
    <property type="entry name" value="NAD(P)-binding Rossmann-like Domain"/>
    <property type="match status" value="1"/>
</dbReference>
<evidence type="ECO:0000313" key="3">
    <source>
        <dbReference type="Proteomes" id="UP001479933"/>
    </source>
</evidence>
<dbReference type="SMART" id="SM00829">
    <property type="entry name" value="PKS_ER"/>
    <property type="match status" value="1"/>
</dbReference>
<dbReference type="InterPro" id="IPR013154">
    <property type="entry name" value="ADH-like_N"/>
</dbReference>
<organism evidence="2 3">
    <name type="scientific">Gordonia hydrophobica</name>
    <dbReference type="NCBI Taxonomy" id="40516"/>
    <lineage>
        <taxon>Bacteria</taxon>
        <taxon>Bacillati</taxon>
        <taxon>Actinomycetota</taxon>
        <taxon>Actinomycetes</taxon>
        <taxon>Mycobacteriales</taxon>
        <taxon>Gordoniaceae</taxon>
        <taxon>Gordonia</taxon>
    </lineage>
</organism>
<keyword evidence="3" id="KW-1185">Reference proteome</keyword>
<proteinExistence type="predicted"/>
<dbReference type="Pfam" id="PF08240">
    <property type="entry name" value="ADH_N"/>
    <property type="match status" value="1"/>
</dbReference>
<dbReference type="PANTHER" id="PTHR11695:SF294">
    <property type="entry name" value="RETICULON-4-INTERACTING PROTEIN 1, MITOCHONDRIAL"/>
    <property type="match status" value="1"/>
</dbReference>
<accession>A0ABZ2U139</accession>
<name>A0ABZ2U139_9ACTN</name>
<evidence type="ECO:0000313" key="2">
    <source>
        <dbReference type="EMBL" id="WYY07328.1"/>
    </source>
</evidence>
<dbReference type="EMBL" id="CP136137">
    <property type="protein sequence ID" value="WYY07328.1"/>
    <property type="molecule type" value="Genomic_DNA"/>
</dbReference>
<sequence>MSTQIVQRVFGGPETLEVVDVTPPSAADVGPDEVLVRVAAAGVNQIDVMTRTGGGMAAAGIITLPYTPGWDVAGIVEAVGSAVAGLSPGQRVLGLARFPKPGSAYAEHVIIPAADLVPAPENLSDDQAAALPMAAMTAWQAFTDTTAVQPGQRVLITGAGGGVGHLAVQLAHHLGARVIAVASSGKHEWLRELGADETVDYRDGDAIDALAGMVDVTLSLAAGSRDTALRAVRTGGTLIALGGGAEGLEAAAKQAGVGFAATHVHTQRDWLTAIADLAAHGVLVPTVSEVFDLADAADAHRAIESGHSTGKIVLRTNSRLGS</sequence>
<dbReference type="Gene3D" id="3.90.180.10">
    <property type="entry name" value="Medium-chain alcohol dehydrogenases, catalytic domain"/>
    <property type="match status" value="1"/>
</dbReference>
<dbReference type="Pfam" id="PF13602">
    <property type="entry name" value="ADH_zinc_N_2"/>
    <property type="match status" value="1"/>
</dbReference>
<dbReference type="InterPro" id="IPR050700">
    <property type="entry name" value="YIM1/Zinc_Alcohol_DH_Fams"/>
</dbReference>
<protein>
    <submittedName>
        <fullName evidence="2">NADP-dependent oxidoreductase</fullName>
        <ecNumber evidence="2">1.-.-.-</ecNumber>
    </submittedName>
</protein>
<dbReference type="InterPro" id="IPR036291">
    <property type="entry name" value="NAD(P)-bd_dom_sf"/>
</dbReference>
<dbReference type="PANTHER" id="PTHR11695">
    <property type="entry name" value="ALCOHOL DEHYDROGENASE RELATED"/>
    <property type="match status" value="1"/>
</dbReference>
<reference evidence="2 3" key="1">
    <citation type="journal article" date="2023" name="Virus Evol.">
        <title>Computational host range prediction-The good, the bad, and the ugly.</title>
        <authorList>
            <person name="Howell A.A."/>
            <person name="Versoza C.J."/>
            <person name="Pfeifer S.P."/>
        </authorList>
    </citation>
    <scope>NUCLEOTIDE SEQUENCE [LARGE SCALE GENOMIC DNA]</scope>
    <source>
        <strain evidence="2 3">1610/1b</strain>
    </source>
</reference>
<feature type="domain" description="Enoyl reductase (ER)" evidence="1">
    <location>
        <begin position="11"/>
        <end position="314"/>
    </location>
</feature>